<dbReference type="Proteomes" id="UP001172731">
    <property type="component" value="Unassembled WGS sequence"/>
</dbReference>
<keyword evidence="2" id="KW-0134">Cell wall</keyword>
<evidence type="ECO:0000313" key="15">
    <source>
        <dbReference type="Proteomes" id="UP001172731"/>
    </source>
</evidence>
<evidence type="ECO:0000256" key="8">
    <source>
        <dbReference type="PROSITE-ProRule" id="PRU01240"/>
    </source>
</evidence>
<dbReference type="InterPro" id="IPR006311">
    <property type="entry name" value="TAT_signal"/>
</dbReference>
<dbReference type="PANTHER" id="PTHR43806:SF11">
    <property type="entry name" value="CEREVISIN-RELATED"/>
    <property type="match status" value="1"/>
</dbReference>
<feature type="active site" description="Charge relay system" evidence="8">
    <location>
        <position position="279"/>
    </location>
</feature>
<dbReference type="InterPro" id="IPR023828">
    <property type="entry name" value="Peptidase_S8_Ser-AS"/>
</dbReference>
<sequence>MGHRRRRFLAGVVIATAVPILSLGAMPAAWAVEGGPEPVPDGSISDTFETPLPRGVADSLQRASGQVEVTVRLDQPAIAEVVADGALAEGDVPAEPVQQETRDVVATQQDGFLAEAANLGASEIGRTQLAANVVVVSVDAAQLQTLAAIDGVVSVNPLNRYEKHELPQDTASGSLSQAIDYVQARPLHDAGIDGAGVRVAVLDSGIDFTHRNLGGPGTPEVVEECFAGADADVTGVCAEFFGPDAPKVKGGYDFVGDVWPNGDVIPDSNPIDSGPEGGHGTHVADIIAGRSADGAHQGIAPGAELYGVKVCSAVSTSCNGVAILQGLDWSLDPNGDGDISDAVDVVNLSLGSSYGQDQDDSSLAADNLVRAGIVVVASAGNSADRPFIVGSPSSAPGVISVAQTALPDDLQWVLDPSSGDAISNAVHQAWSPVPEGVISAPLVRPGDDGGVGCSHEAFAGFPEGSIALIQRGVCNVSDKAVFAQAAGAVAVVIFNNAPGDPPSFSFGSAEPVVVPTFTISQAAGQALVAALGAGEVTVTIDPASAIPLTNTMVGTSSRGLTVTGLGAKPDIGAPGAWLSAETQTGTEVTNFGGTSGAAPVVSGVAALVLQKHPDATPAQVKARLLNGADSSNRTPTADGFIATPISRVGAGEVRALPAAEAVGVLATAGTGGNVGLGIPSVTRSERFTVDLTLTNTSDERKRYDLAAAFRDETDAASGAVDLQISPRNVTVAAGQSKKVSVRVTIDGARLQDWPFDSAGAIGDGSALNGPEFDGWITATSGDEELHVGWTVLPRKAAEATAPKSVKLDRRGEADLTLKNDSRVGTGGVEMFALTGTSERQPKPAEGDPGTPGSNAARIDLAATGVRTVDDVVQFAVATYDRRTVLTYPAEFDVYVDVDEDGTDDYVVYNAEAGGFGLTGQSVVYVLDLATDAASAFYYTDGGFDSSTQILTAPLAALGLEAGQTFSYTVLAIDNYFTGAVTDSIEGQRFTVGGEKYLVPATTEIGPRDRVKLDVTANPAAGESTQTGLLLLNRSAAKDDFSLVEVRG</sequence>
<evidence type="ECO:0000256" key="7">
    <source>
        <dbReference type="ARBA" id="ARBA00022825"/>
    </source>
</evidence>
<feature type="chain" id="PRO_5045055025" evidence="11">
    <location>
        <begin position="32"/>
        <end position="1047"/>
    </location>
</feature>
<evidence type="ECO:0000256" key="10">
    <source>
        <dbReference type="SAM" id="MobiDB-lite"/>
    </source>
</evidence>
<accession>A0ABT8FNJ2</accession>
<dbReference type="RefSeq" id="WP_301131928.1">
    <property type="nucleotide sequence ID" value="NZ_BAAAUQ010000002.1"/>
</dbReference>
<organism evidence="14 15">
    <name type="scientific">Microbacterium aurantiacum</name>
    <dbReference type="NCBI Taxonomy" id="162393"/>
    <lineage>
        <taxon>Bacteria</taxon>
        <taxon>Bacillati</taxon>
        <taxon>Actinomycetota</taxon>
        <taxon>Actinomycetes</taxon>
        <taxon>Micrococcales</taxon>
        <taxon>Microbacteriaceae</taxon>
        <taxon>Microbacterium</taxon>
    </lineage>
</organism>
<evidence type="ECO:0000259" key="12">
    <source>
        <dbReference type="Pfam" id="PF00082"/>
    </source>
</evidence>
<dbReference type="InterPro" id="IPR036852">
    <property type="entry name" value="Peptidase_S8/S53_dom_sf"/>
</dbReference>
<proteinExistence type="inferred from homology"/>
<feature type="active site" description="Charge relay system" evidence="8">
    <location>
        <position position="203"/>
    </location>
</feature>
<gene>
    <name evidence="14" type="ORF">KZC48_00515</name>
</gene>
<dbReference type="PANTHER" id="PTHR43806">
    <property type="entry name" value="PEPTIDASE S8"/>
    <property type="match status" value="1"/>
</dbReference>
<dbReference type="PROSITE" id="PS51318">
    <property type="entry name" value="TAT"/>
    <property type="match status" value="1"/>
</dbReference>
<evidence type="ECO:0000256" key="2">
    <source>
        <dbReference type="ARBA" id="ARBA00022512"/>
    </source>
</evidence>
<keyword evidence="7 8" id="KW-0720">Serine protease</keyword>
<keyword evidence="5 11" id="KW-0732">Signal</keyword>
<keyword evidence="4 8" id="KW-0645">Protease</keyword>
<name>A0ABT8FNJ2_9MICO</name>
<evidence type="ECO:0000259" key="13">
    <source>
        <dbReference type="Pfam" id="PF02225"/>
    </source>
</evidence>
<dbReference type="PROSITE" id="PS00136">
    <property type="entry name" value="SUBTILASE_ASP"/>
    <property type="match status" value="1"/>
</dbReference>
<evidence type="ECO:0000256" key="5">
    <source>
        <dbReference type="ARBA" id="ARBA00022729"/>
    </source>
</evidence>
<dbReference type="InterPro" id="IPR023827">
    <property type="entry name" value="Peptidase_S8_Asp-AS"/>
</dbReference>
<feature type="region of interest" description="Disordered" evidence="10">
    <location>
        <begin position="834"/>
        <end position="855"/>
    </location>
</feature>
<comment type="caution">
    <text evidence="14">The sequence shown here is derived from an EMBL/GenBank/DDBJ whole genome shotgun (WGS) entry which is preliminary data.</text>
</comment>
<dbReference type="InterPro" id="IPR003137">
    <property type="entry name" value="PA_domain"/>
</dbReference>
<dbReference type="Pfam" id="PF02225">
    <property type="entry name" value="PA"/>
    <property type="match status" value="1"/>
</dbReference>
<dbReference type="PROSITE" id="PS00138">
    <property type="entry name" value="SUBTILASE_SER"/>
    <property type="match status" value="1"/>
</dbReference>
<evidence type="ECO:0000256" key="3">
    <source>
        <dbReference type="ARBA" id="ARBA00022525"/>
    </source>
</evidence>
<dbReference type="CDD" id="cd07474">
    <property type="entry name" value="Peptidases_S8_subtilisin_Vpr-like"/>
    <property type="match status" value="1"/>
</dbReference>
<keyword evidence="3" id="KW-0964">Secreted</keyword>
<evidence type="ECO:0000256" key="6">
    <source>
        <dbReference type="ARBA" id="ARBA00022801"/>
    </source>
</evidence>
<dbReference type="InterPro" id="IPR000209">
    <property type="entry name" value="Peptidase_S8/S53_dom"/>
</dbReference>
<dbReference type="SUPFAM" id="SSF52025">
    <property type="entry name" value="PA domain"/>
    <property type="match status" value="1"/>
</dbReference>
<feature type="domain" description="Peptidase S8/S53" evidence="12">
    <location>
        <begin position="194"/>
        <end position="631"/>
    </location>
</feature>
<evidence type="ECO:0000256" key="1">
    <source>
        <dbReference type="ARBA" id="ARBA00011073"/>
    </source>
</evidence>
<dbReference type="InterPro" id="IPR050131">
    <property type="entry name" value="Peptidase_S8_subtilisin-like"/>
</dbReference>
<evidence type="ECO:0000256" key="9">
    <source>
        <dbReference type="RuleBase" id="RU003355"/>
    </source>
</evidence>
<dbReference type="EMBL" id="JAHWXI010000001">
    <property type="protein sequence ID" value="MDN4462888.1"/>
    <property type="molecule type" value="Genomic_DNA"/>
</dbReference>
<evidence type="ECO:0000313" key="14">
    <source>
        <dbReference type="EMBL" id="MDN4462888.1"/>
    </source>
</evidence>
<evidence type="ECO:0000256" key="11">
    <source>
        <dbReference type="SAM" id="SignalP"/>
    </source>
</evidence>
<dbReference type="InterPro" id="IPR015500">
    <property type="entry name" value="Peptidase_S8_subtilisin-rel"/>
</dbReference>
<keyword evidence="6 8" id="KW-0378">Hydrolase</keyword>
<reference evidence="14" key="1">
    <citation type="submission" date="2021-06" db="EMBL/GenBank/DDBJ databases">
        <title>Genome-based taxonomic framework of Microbacterium strains isolated from marine environment, the description of four new species and reclassification of four preexisting species.</title>
        <authorList>
            <person name="Lee S.D."/>
            <person name="Kim S.-M."/>
            <person name="Byeon Y.-S."/>
            <person name="Yang H.L."/>
            <person name="Kim I.S."/>
        </authorList>
    </citation>
    <scope>NUCLEOTIDE SEQUENCE</scope>
    <source>
        <strain evidence="14">KACC 20510</strain>
    </source>
</reference>
<protein>
    <submittedName>
        <fullName evidence="14">S8 family serine peptidase</fullName>
    </submittedName>
</protein>
<dbReference type="Pfam" id="PF00082">
    <property type="entry name" value="Peptidase_S8"/>
    <property type="match status" value="1"/>
</dbReference>
<dbReference type="SUPFAM" id="SSF52743">
    <property type="entry name" value="Subtilisin-like"/>
    <property type="match status" value="1"/>
</dbReference>
<comment type="similarity">
    <text evidence="1 8 9">Belongs to the peptidase S8 family.</text>
</comment>
<feature type="signal peptide" evidence="11">
    <location>
        <begin position="1"/>
        <end position="31"/>
    </location>
</feature>
<dbReference type="InterPro" id="IPR046450">
    <property type="entry name" value="PA_dom_sf"/>
</dbReference>
<dbReference type="Gene3D" id="3.50.30.30">
    <property type="match status" value="1"/>
</dbReference>
<dbReference type="PROSITE" id="PS51892">
    <property type="entry name" value="SUBTILASE"/>
    <property type="match status" value="1"/>
</dbReference>
<dbReference type="Gene3D" id="3.40.50.200">
    <property type="entry name" value="Peptidase S8/S53 domain"/>
    <property type="match status" value="1"/>
</dbReference>
<evidence type="ECO:0000256" key="4">
    <source>
        <dbReference type="ARBA" id="ARBA00022670"/>
    </source>
</evidence>
<feature type="active site" description="Charge relay system" evidence="8">
    <location>
        <position position="595"/>
    </location>
</feature>
<keyword evidence="15" id="KW-1185">Reference proteome</keyword>
<dbReference type="InterPro" id="IPR034213">
    <property type="entry name" value="S8_Vpr-like"/>
</dbReference>
<feature type="domain" description="PA" evidence="13">
    <location>
        <begin position="439"/>
        <end position="527"/>
    </location>
</feature>
<dbReference type="PRINTS" id="PR00723">
    <property type="entry name" value="SUBTILISIN"/>
</dbReference>